<dbReference type="Pfam" id="PF13516">
    <property type="entry name" value="LRR_6"/>
    <property type="match status" value="7"/>
</dbReference>
<dbReference type="Proteomes" id="UP000054408">
    <property type="component" value="Unassembled WGS sequence"/>
</dbReference>
<dbReference type="PANTHER" id="PTHR24111:SF0">
    <property type="entry name" value="LEUCINE-RICH REPEAT-CONTAINING PROTEIN"/>
    <property type="match status" value="1"/>
</dbReference>
<keyword evidence="1" id="KW-0677">Repeat</keyword>
<dbReference type="PANTHER" id="PTHR24111">
    <property type="entry name" value="LEUCINE-RICH REPEAT-CONTAINING PROTEIN 34"/>
    <property type="match status" value="1"/>
</dbReference>
<evidence type="ECO:0000313" key="4">
    <source>
        <dbReference type="Proteomes" id="UP000054408"/>
    </source>
</evidence>
<sequence length="2430" mass="256489">MRGQPVAEDDAEDVKAAAFSLTKGELAALGVGGGDDEDDDEDTSLLSSRMLNQGLPTLPESSSHMLFKSVSSSSLMSSTQALPSKLLVDAPELDMGSELNSPHDSDSEVTNSEVSDVASGLGGLSLTLATPQAAMLEKARLIRVDEAKSAAANETIFHSLFDQFQALAHQLPGSHSLVVSMVKGDIDGLGPNEAFSSTFSPLIAAAQLLQAVVGLGCHLLTSTGRAAAEPERVAITAAIQTVLTPEIEGAGVVHMLNKVLRRVEPAANNIVLSLVVGVVVAIVKSLQLANLRSQHKEFVTSVLKEHNALHDADWRGAASLLAALNKALPAPPDGWVASQDAHALRSVKSSASLATLTLETTPRKRHISLSAPADAAGGAVLGLSTSPGAGVNLVRPIAQYLEEMETLIHNLCSLHSLSSPAPEPSWGALLRSAFGIPLSQEDAIESKDNAITVMRFYMTHKQLSFLRDYTTATQLETLQLAFKAASATSTSSDAFLETLSATTGAASILFHGHADVSTAQLFAEAIQQCLCRRMQPPSPLVSMFSGVMEALHTRSAGSRDSCNKLSAAALVVRDELFDLPWINQSRALQGLAAELACKVEAAAPGSLPLPAFKAFTHEVIQVLSALCEDVRILMGPPPFSAPFMVVGLDELALGLVNHSTALTVGVIYEAASSNTEYSAALSSSTGDVDAPGVPSYSEVLGEYFARFLALLKMKLEAACVTLGSSIRLGIKATSVSSSSVLVGTIDSISDAIRTLTGHVRDDPLAAQLALLCDAVPVFATKHAATLLPRLNAAIGAVLNGAHQLLGGRVRDVLAHAVLRAGRHTFSPVLFESSSHALDVGVHLAALPAAVIRGLTLRFGVEQPYSTQGPRIVGGSALDLGEPSSPVGEPLPMLVDAGRGAKAASGGAVGLFDVASRLRTMEDKTLISAGNSGLIYSILVFAATLTAKAGLHSRTVGQTLVYETQSEKDTSAQAVVSADGSVHITPASYVLASSTQEQLECVFHTQLLPLFLTTSDFLVRERKAGYGVPWQSDDGTPLLSSLPPAEGMLDNSRHVAGHIAFALAPATQANDVLSLVGSIEHALHDFVHVFPLHIPAAVAYPRAASLQAQVAEDAQVLAGEYGELNHELLTQACACETHLDEASDVKAPEMLRKALGEFTDLLLEWAVKAPHMPGNIAPSLAKAPLLLTEVKQLNKWQHALSEFRKLSCFDGLAADMTAIEHSLGELSKIYFSLLDMFELARETGDNDEVETVVAKHLAPPTVFKGALSGVRVLKNEWTDKVFGSEGFLNTVADGVRRVNNALGSVYLKNSPELPGNEYAVGLLSHLIMGVNACAPITELLKVSHARRVYVTLASITVPGVSLEKVMRSSPAVLDAWSAVQYSQSVLMAMLVNPEDGKPDNFVVTRDGESGAVKVVCIDNDHAFVAALTNKKGGGGSSPRRSGSGNLSSPRNMLNARHRNSIDVTNGVGSAGDGAGAPGESGDRVFVKTILYCFDRMYDAIEPSVVDAFLALNPGAVIESWLTALARYNQRLECMFTPDQIERSYRGGSGMRLPFFIAPKAVKVLYSKMCRMQRELRLNRKMTHLELLATVERRLAMRYEEELKLHDKSPYARFASLTAGAYRKIKTSLVTKTASSRISSAMVCAALPNSIAGFYANNYVPEAALEELCQVTRVREDSLVASALDALYRGDVSLLADLPAVSLQEQVVAQYDWAILDARQGEASLSSSFSSSSSSSSGSSSESDGDAAGGARVVDVPAGASNEALADVLCTLSMRRLVIRGASCLTSGRLAAILKGSPELVVLELYGCSGIQHGGVASMAPHLEVLRMHNMADLRDVVKPRSLPAARYFPQLREILLAGNPLLQTIDLPRYVTGLAESLEVPNVRVRGEAFSPEMLRLLLEMRAESHSPSMEGASDPEAEAYIRAELGDVGTSFEPSPGIITNWEVLGEALSSSTSLTRLVLKQQALEQTGVAVLAKILRSRSVRWKHLALQECGLNDRLASELVDTLRTRAGVTPGGIRRPRGESAGSAVSGVLSILDLRYNALGGHAARSLRNLLRATPETSRVALRELNLRYNALGDSGVQVLADALVGSRLEVLNLDRNGVTYRGASALAAVLANPGCPLTSLSLFNNELGDAGVAVLASAGLANNQRLKSLTLRKTGAGADAASQLGVALQANTSLTYLDLDDNGLGDRGIALLADGLFFNSGSLRELKLQFNDVGEAGAAALFKARNGRLSLSHLDLGHNALGADGARLVAHGLLDNTALQWLSVRANGLGDVGADHMTMAITTSRTLIVLDMSANGISPRGAEVVAAAVESRVPGSALTELNLRDNAVGFAGMRSLLKSSRGKPLVSWLSSSVDASVRSDGGSEDQDAATTAAMARLSLTASPSKYSVSPGIASANRSLDGAARLFDQGEAECSEVNHSVVVKLE</sequence>
<dbReference type="InterPro" id="IPR001611">
    <property type="entry name" value="Leu-rich_rpt"/>
</dbReference>
<dbReference type="Gene3D" id="3.80.10.10">
    <property type="entry name" value="Ribonuclease Inhibitor"/>
    <property type="match status" value="2"/>
</dbReference>
<dbReference type="SUPFAM" id="SSF52047">
    <property type="entry name" value="RNI-like"/>
    <property type="match status" value="1"/>
</dbReference>
<feature type="compositionally biased region" description="Low complexity" evidence="2">
    <location>
        <begin position="1436"/>
        <end position="1450"/>
    </location>
</feature>
<dbReference type="SMART" id="SM00368">
    <property type="entry name" value="LRR_RI"/>
    <property type="match status" value="12"/>
</dbReference>
<keyword evidence="4" id="KW-1185">Reference proteome</keyword>
<evidence type="ECO:0000256" key="1">
    <source>
        <dbReference type="ARBA" id="ARBA00022737"/>
    </source>
</evidence>
<name>A0A0L0DDU0_THETB</name>
<feature type="region of interest" description="Disordered" evidence="2">
    <location>
        <begin position="1427"/>
        <end position="1451"/>
    </location>
</feature>
<dbReference type="EMBL" id="GL349435">
    <property type="protein sequence ID" value="KNC50469.1"/>
    <property type="molecule type" value="Genomic_DNA"/>
</dbReference>
<dbReference type="RefSeq" id="XP_013762365.1">
    <property type="nucleotide sequence ID" value="XM_013906911.1"/>
</dbReference>
<dbReference type="GeneID" id="25560427"/>
<evidence type="ECO:0000313" key="3">
    <source>
        <dbReference type="EMBL" id="KNC50469.1"/>
    </source>
</evidence>
<reference evidence="3 4" key="1">
    <citation type="submission" date="2010-05" db="EMBL/GenBank/DDBJ databases">
        <title>The Genome Sequence of Thecamonas trahens ATCC 50062.</title>
        <authorList>
            <consortium name="The Broad Institute Genome Sequencing Platform"/>
            <person name="Russ C."/>
            <person name="Cuomo C."/>
            <person name="Shea T."/>
            <person name="Young S.K."/>
            <person name="Zeng Q."/>
            <person name="Koehrsen M."/>
            <person name="Haas B."/>
            <person name="Borodovsky M."/>
            <person name="Guigo R."/>
            <person name="Alvarado L."/>
            <person name="Berlin A."/>
            <person name="Bochicchio J."/>
            <person name="Borenstein D."/>
            <person name="Chapman S."/>
            <person name="Chen Z."/>
            <person name="Freedman E."/>
            <person name="Gellesch M."/>
            <person name="Goldberg J."/>
            <person name="Griggs A."/>
            <person name="Gujja S."/>
            <person name="Heilman E."/>
            <person name="Heiman D."/>
            <person name="Hepburn T."/>
            <person name="Howarth C."/>
            <person name="Jen D."/>
            <person name="Larson L."/>
            <person name="Mehta T."/>
            <person name="Park D."/>
            <person name="Pearson M."/>
            <person name="Roberts A."/>
            <person name="Saif S."/>
            <person name="Shenoy N."/>
            <person name="Sisk P."/>
            <person name="Stolte C."/>
            <person name="Sykes S."/>
            <person name="Thomson T."/>
            <person name="Walk T."/>
            <person name="White J."/>
            <person name="Yandava C."/>
            <person name="Burger G."/>
            <person name="Gray M.W."/>
            <person name="Holland P.W.H."/>
            <person name="King N."/>
            <person name="Lang F.B.F."/>
            <person name="Roger A.J."/>
            <person name="Ruiz-Trillo I."/>
            <person name="Lander E."/>
            <person name="Nusbaum C."/>
        </authorList>
    </citation>
    <scope>NUCLEOTIDE SEQUENCE [LARGE SCALE GENOMIC DNA]</scope>
    <source>
        <strain evidence="3 4">ATCC 50062</strain>
    </source>
</reference>
<organism evidence="3 4">
    <name type="scientific">Thecamonas trahens ATCC 50062</name>
    <dbReference type="NCBI Taxonomy" id="461836"/>
    <lineage>
        <taxon>Eukaryota</taxon>
        <taxon>Apusozoa</taxon>
        <taxon>Apusomonadida</taxon>
        <taxon>Apusomonadidae</taxon>
        <taxon>Thecamonas</taxon>
    </lineage>
</organism>
<dbReference type="OrthoDB" id="120976at2759"/>
<proteinExistence type="predicted"/>
<feature type="compositionally biased region" description="Low complexity" evidence="2">
    <location>
        <begin position="1726"/>
        <end position="1740"/>
    </location>
</feature>
<dbReference type="InterPro" id="IPR052201">
    <property type="entry name" value="LRR-containing_regulator"/>
</dbReference>
<gene>
    <name evidence="3" type="ORF">AMSG_00632</name>
</gene>
<evidence type="ECO:0000256" key="2">
    <source>
        <dbReference type="SAM" id="MobiDB-lite"/>
    </source>
</evidence>
<protein>
    <submittedName>
        <fullName evidence="3">Ribonuclease inhibitor</fullName>
    </submittedName>
</protein>
<accession>A0A0L0DDU0</accession>
<dbReference type="InterPro" id="IPR032675">
    <property type="entry name" value="LRR_dom_sf"/>
</dbReference>
<dbReference type="STRING" id="461836.A0A0L0DDU0"/>
<feature type="region of interest" description="Disordered" evidence="2">
    <location>
        <begin position="1726"/>
        <end position="1747"/>
    </location>
</feature>
<dbReference type="eggNOG" id="KOG4308">
    <property type="taxonomic scope" value="Eukaryota"/>
</dbReference>